<proteinExistence type="inferred from homology"/>
<dbReference type="EC" id="4.2.2.-" evidence="3"/>
<dbReference type="InterPro" id="IPR012997">
    <property type="entry name" value="RplA"/>
</dbReference>
<dbReference type="CDD" id="cd22268">
    <property type="entry name" value="DPBB_RlpA-like"/>
    <property type="match status" value="1"/>
</dbReference>
<dbReference type="Proteomes" id="UP000178106">
    <property type="component" value="Unassembled WGS sequence"/>
</dbReference>
<dbReference type="GO" id="GO:0000270">
    <property type="term" value="P:peptidoglycan metabolic process"/>
    <property type="evidence" value="ECO:0007669"/>
    <property type="project" value="UniProtKB-UniRule"/>
</dbReference>
<dbReference type="AlphaFoldDB" id="A0A1G2DX63"/>
<dbReference type="Gene3D" id="2.40.40.10">
    <property type="entry name" value="RlpA-like domain"/>
    <property type="match status" value="1"/>
</dbReference>
<accession>A0A1G2DX63</accession>
<dbReference type="EMBL" id="MHLU01000108">
    <property type="protein sequence ID" value="OGZ18137.1"/>
    <property type="molecule type" value="Genomic_DNA"/>
</dbReference>
<dbReference type="HAMAP" id="MF_02071">
    <property type="entry name" value="RlpA"/>
    <property type="match status" value="1"/>
</dbReference>
<name>A0A1G2DX63_9BACT</name>
<comment type="function">
    <text evidence="3">Lytic transglycosylase with a strong preference for naked glycan strands that lack stem peptides.</text>
</comment>
<evidence type="ECO:0000313" key="7">
    <source>
        <dbReference type="Proteomes" id="UP000178106"/>
    </source>
</evidence>
<dbReference type="PANTHER" id="PTHR34183">
    <property type="entry name" value="ENDOLYTIC PEPTIDOGLYCAN TRANSGLYCOSYLASE RLPA"/>
    <property type="match status" value="1"/>
</dbReference>
<dbReference type="NCBIfam" id="TIGR00413">
    <property type="entry name" value="rlpA"/>
    <property type="match status" value="1"/>
</dbReference>
<feature type="domain" description="RlpA-like protein double-psi beta-barrel" evidence="5">
    <location>
        <begin position="30"/>
        <end position="112"/>
    </location>
</feature>
<keyword evidence="2 3" id="KW-0961">Cell wall biogenesis/degradation</keyword>
<evidence type="ECO:0000259" key="5">
    <source>
        <dbReference type="Pfam" id="PF03330"/>
    </source>
</evidence>
<dbReference type="GO" id="GO:0008932">
    <property type="term" value="F:lytic endotransglycosylase activity"/>
    <property type="evidence" value="ECO:0007669"/>
    <property type="project" value="UniProtKB-UniRule"/>
</dbReference>
<gene>
    <name evidence="3" type="primary">rlpA</name>
    <name evidence="6" type="ORF">A2494_00445</name>
</gene>
<evidence type="ECO:0000256" key="4">
    <source>
        <dbReference type="RuleBase" id="RU003495"/>
    </source>
</evidence>
<dbReference type="InterPro" id="IPR009009">
    <property type="entry name" value="RlpA-like_DPBB"/>
</dbReference>
<protein>
    <recommendedName>
        <fullName evidence="3">Probable endolytic peptidoglycan transglycosylase RlpA</fullName>
        <ecNumber evidence="3">4.2.2.-</ecNumber>
    </recommendedName>
</protein>
<evidence type="ECO:0000256" key="2">
    <source>
        <dbReference type="ARBA" id="ARBA00023316"/>
    </source>
</evidence>
<sequence length="121" mass="13174">MFGPLFAEARESSTKDISALSHSSVHAKHTQTGIASWYGPGFHGRPMANGKPYNMRALTVAHRTLPLGTMVRIRNHSNGKEVVAKVTDRGPYIPGRIVDLSKGVADRLGIDGLERVTIQKI</sequence>
<comment type="similarity">
    <text evidence="3 4">Belongs to the RlpA family.</text>
</comment>
<organism evidence="6 7">
    <name type="scientific">Candidatus Lloydbacteria bacterium RIFOXYC12_FULL_46_25</name>
    <dbReference type="NCBI Taxonomy" id="1798670"/>
    <lineage>
        <taxon>Bacteria</taxon>
        <taxon>Candidatus Lloydiibacteriota</taxon>
    </lineage>
</organism>
<dbReference type="PANTHER" id="PTHR34183:SF1">
    <property type="entry name" value="ENDOLYTIC PEPTIDOGLYCAN TRANSGLYCOSYLASE RLPA"/>
    <property type="match status" value="1"/>
</dbReference>
<dbReference type="GO" id="GO:0071555">
    <property type="term" value="P:cell wall organization"/>
    <property type="evidence" value="ECO:0007669"/>
    <property type="project" value="UniProtKB-KW"/>
</dbReference>
<keyword evidence="1 3" id="KW-0456">Lyase</keyword>
<dbReference type="InterPro" id="IPR036908">
    <property type="entry name" value="RlpA-like_sf"/>
</dbReference>
<reference evidence="6 7" key="1">
    <citation type="journal article" date="2016" name="Nat. Commun.">
        <title>Thousands of microbial genomes shed light on interconnected biogeochemical processes in an aquifer system.</title>
        <authorList>
            <person name="Anantharaman K."/>
            <person name="Brown C.T."/>
            <person name="Hug L.A."/>
            <person name="Sharon I."/>
            <person name="Castelle C.J."/>
            <person name="Probst A.J."/>
            <person name="Thomas B.C."/>
            <person name="Singh A."/>
            <person name="Wilkins M.J."/>
            <person name="Karaoz U."/>
            <person name="Brodie E.L."/>
            <person name="Williams K.H."/>
            <person name="Hubbard S.S."/>
            <person name="Banfield J.F."/>
        </authorList>
    </citation>
    <scope>NUCLEOTIDE SEQUENCE [LARGE SCALE GENOMIC DNA]</scope>
</reference>
<evidence type="ECO:0000256" key="3">
    <source>
        <dbReference type="HAMAP-Rule" id="MF_02071"/>
    </source>
</evidence>
<evidence type="ECO:0000313" key="6">
    <source>
        <dbReference type="EMBL" id="OGZ18137.1"/>
    </source>
</evidence>
<dbReference type="SUPFAM" id="SSF50685">
    <property type="entry name" value="Barwin-like endoglucanases"/>
    <property type="match status" value="1"/>
</dbReference>
<dbReference type="Pfam" id="PF03330">
    <property type="entry name" value="DPBB_1"/>
    <property type="match status" value="1"/>
</dbReference>
<dbReference type="InterPro" id="IPR034718">
    <property type="entry name" value="RlpA"/>
</dbReference>
<comment type="caution">
    <text evidence="6">The sequence shown here is derived from an EMBL/GenBank/DDBJ whole genome shotgun (WGS) entry which is preliminary data.</text>
</comment>
<evidence type="ECO:0000256" key="1">
    <source>
        <dbReference type="ARBA" id="ARBA00023239"/>
    </source>
</evidence>